<evidence type="ECO:0000256" key="2">
    <source>
        <dbReference type="SAM" id="MobiDB-lite"/>
    </source>
</evidence>
<keyword evidence="1" id="KW-0479">Metal-binding</keyword>
<sequence length="528" mass="57013">MPASPPTSATPAIRPVAASSTRDSRSSWNPRPTSPVCVFRPTTLRVWHVTPTEPRALFVILHVLSPGAARVRRVTERWSRDQVLALAPDAASQKAAGGVSAPRKWSAMGVSGPALWGECAGSGSKPYQACVDLSEPAYRCSCPSRKFPCKHALGLLLLWSADGVPPAAEPAPWAAEWFDQRAARAEKAAEKKAAEKKAAEKKAAEKKAAEKKAEPSAAKPDEGRARQREERVTAGLAELERWLSDQVASGLSDARQTGLAEWSDLAKRLVDAQAPGLAGTFSGLTRVFRDENWPGRLLGEYAMVHLLAVAHRRAAELPGDLRDTVRQRVGYQVPKETVLALPPIRDEWQVIALRDEERDRLLSRRVWLHGRATGRVALVLSFAPPGQPLDASLVLGTRVDADVSYYPGAAPLRALIADRYGAAVPARAPASGVTVEGVPQLIADVLTRDPWTDSWPLVITGARVGRDGKEWCLLGDSGQGLRLHPSAGDPWKLIAVSGGHLVTVAVEWTPDGLRPLTTWDDNDEVVVL</sequence>
<name>A0A4U3LSB7_9ACTN</name>
<dbReference type="GO" id="GO:0008270">
    <property type="term" value="F:zinc ion binding"/>
    <property type="evidence" value="ECO:0007669"/>
    <property type="project" value="UniProtKB-KW"/>
</dbReference>
<keyword evidence="1" id="KW-0862">Zinc</keyword>
<keyword evidence="1" id="KW-0863">Zinc-finger</keyword>
<feature type="domain" description="SWIM-type" evidence="3">
    <location>
        <begin position="127"/>
        <end position="160"/>
    </location>
</feature>
<dbReference type="Pfam" id="PF04434">
    <property type="entry name" value="SWIM"/>
    <property type="match status" value="1"/>
</dbReference>
<evidence type="ECO:0000259" key="3">
    <source>
        <dbReference type="PROSITE" id="PS50966"/>
    </source>
</evidence>
<keyword evidence="5" id="KW-1185">Reference proteome</keyword>
<reference evidence="4 5" key="1">
    <citation type="submission" date="2019-04" db="EMBL/GenBank/DDBJ databases">
        <title>Herbidospora sp. NEAU-GS14.nov., a novel actinomycete isolated from soil.</title>
        <authorList>
            <person name="Han L."/>
        </authorList>
    </citation>
    <scope>NUCLEOTIDE SEQUENCE [LARGE SCALE GENOMIC DNA]</scope>
    <source>
        <strain evidence="4 5">NEAU-GS14</strain>
    </source>
</reference>
<feature type="region of interest" description="Disordered" evidence="2">
    <location>
        <begin position="1"/>
        <end position="33"/>
    </location>
</feature>
<evidence type="ECO:0000313" key="4">
    <source>
        <dbReference type="EMBL" id="TKK78875.1"/>
    </source>
</evidence>
<comment type="caution">
    <text evidence="4">The sequence shown here is derived from an EMBL/GenBank/DDBJ whole genome shotgun (WGS) entry which is preliminary data.</text>
</comment>
<dbReference type="PROSITE" id="PS50966">
    <property type="entry name" value="ZF_SWIM"/>
    <property type="match status" value="1"/>
</dbReference>
<evidence type="ECO:0000256" key="1">
    <source>
        <dbReference type="PROSITE-ProRule" id="PRU00325"/>
    </source>
</evidence>
<dbReference type="InterPro" id="IPR007527">
    <property type="entry name" value="Znf_SWIM"/>
</dbReference>
<evidence type="ECO:0000313" key="5">
    <source>
        <dbReference type="Proteomes" id="UP000308705"/>
    </source>
</evidence>
<gene>
    <name evidence="4" type="ORF">FDA94_36690</name>
</gene>
<organism evidence="4 5">
    <name type="scientific">Herbidospora galbida</name>
    <dbReference type="NCBI Taxonomy" id="2575442"/>
    <lineage>
        <taxon>Bacteria</taxon>
        <taxon>Bacillati</taxon>
        <taxon>Actinomycetota</taxon>
        <taxon>Actinomycetes</taxon>
        <taxon>Streptosporangiales</taxon>
        <taxon>Streptosporangiaceae</taxon>
        <taxon>Herbidospora</taxon>
    </lineage>
</organism>
<dbReference type="EMBL" id="SZQA01000064">
    <property type="protein sequence ID" value="TKK78875.1"/>
    <property type="molecule type" value="Genomic_DNA"/>
</dbReference>
<dbReference type="OrthoDB" id="9816340at2"/>
<dbReference type="AlphaFoldDB" id="A0A4U3LSB7"/>
<feature type="region of interest" description="Disordered" evidence="2">
    <location>
        <begin position="188"/>
        <end position="231"/>
    </location>
</feature>
<feature type="compositionally biased region" description="Low complexity" evidence="2">
    <location>
        <begin position="1"/>
        <end position="12"/>
    </location>
</feature>
<protein>
    <submittedName>
        <fullName evidence="4">SWIM zinc finger family protein</fullName>
    </submittedName>
</protein>
<accession>A0A4U3LSB7</accession>
<feature type="compositionally biased region" description="Polar residues" evidence="2">
    <location>
        <begin position="18"/>
        <end position="31"/>
    </location>
</feature>
<proteinExistence type="predicted"/>
<dbReference type="Proteomes" id="UP000308705">
    <property type="component" value="Unassembled WGS sequence"/>
</dbReference>